<proteinExistence type="predicted"/>
<dbReference type="KEGG" id="pco:PHACADRAFT_255055"/>
<feature type="region of interest" description="Disordered" evidence="1">
    <location>
        <begin position="1"/>
        <end position="24"/>
    </location>
</feature>
<name>K5X3H9_PHACS</name>
<dbReference type="EMBL" id="JH930471">
    <property type="protein sequence ID" value="EKM57342.1"/>
    <property type="molecule type" value="Genomic_DNA"/>
</dbReference>
<evidence type="ECO:0000256" key="1">
    <source>
        <dbReference type="SAM" id="MobiDB-lite"/>
    </source>
</evidence>
<dbReference type="RefSeq" id="XP_007395154.1">
    <property type="nucleotide sequence ID" value="XM_007395092.1"/>
</dbReference>
<keyword evidence="3" id="KW-1185">Reference proteome</keyword>
<accession>K5X3H9</accession>
<organism evidence="2 3">
    <name type="scientific">Phanerochaete carnosa (strain HHB-10118-sp)</name>
    <name type="common">White-rot fungus</name>
    <name type="synonym">Peniophora carnosa</name>
    <dbReference type="NCBI Taxonomy" id="650164"/>
    <lineage>
        <taxon>Eukaryota</taxon>
        <taxon>Fungi</taxon>
        <taxon>Dikarya</taxon>
        <taxon>Basidiomycota</taxon>
        <taxon>Agaricomycotina</taxon>
        <taxon>Agaricomycetes</taxon>
        <taxon>Polyporales</taxon>
        <taxon>Phanerochaetaceae</taxon>
        <taxon>Phanerochaete</taxon>
    </lineage>
</organism>
<dbReference type="AlphaFoldDB" id="K5X3H9"/>
<dbReference type="HOGENOM" id="CLU_3087978_0_0_1"/>
<dbReference type="Proteomes" id="UP000008370">
    <property type="component" value="Unassembled WGS sequence"/>
</dbReference>
<sequence length="52" mass="5932">MLRAVRPPYIGVDHPPRSKSVHPVCSVRERDTAVPNEYGSHVQHTALWHLHP</sequence>
<dbReference type="GeneID" id="18916209"/>
<protein>
    <submittedName>
        <fullName evidence="2">Uncharacterized protein</fullName>
    </submittedName>
</protein>
<reference evidence="2 3" key="1">
    <citation type="journal article" date="2012" name="BMC Genomics">
        <title>Comparative genomics of the white-rot fungi, Phanerochaete carnosa and P. chrysosporium, to elucidate the genetic basis of the distinct wood types they colonize.</title>
        <authorList>
            <person name="Suzuki H."/>
            <person name="MacDonald J."/>
            <person name="Syed K."/>
            <person name="Salamov A."/>
            <person name="Hori C."/>
            <person name="Aerts A."/>
            <person name="Henrissat B."/>
            <person name="Wiebenga A."/>
            <person name="vanKuyk P.A."/>
            <person name="Barry K."/>
            <person name="Lindquist E."/>
            <person name="LaButti K."/>
            <person name="Lapidus A."/>
            <person name="Lucas S."/>
            <person name="Coutinho P."/>
            <person name="Gong Y."/>
            <person name="Samejima M."/>
            <person name="Mahadevan R."/>
            <person name="Abou-Zaid M."/>
            <person name="de Vries R.P."/>
            <person name="Igarashi K."/>
            <person name="Yadav J.S."/>
            <person name="Grigoriev I.V."/>
            <person name="Master E.R."/>
        </authorList>
    </citation>
    <scope>NUCLEOTIDE SEQUENCE [LARGE SCALE GENOMIC DNA]</scope>
    <source>
        <strain evidence="2 3">HHB-10118-sp</strain>
    </source>
</reference>
<gene>
    <name evidence="2" type="ORF">PHACADRAFT_255055</name>
</gene>
<evidence type="ECO:0000313" key="3">
    <source>
        <dbReference type="Proteomes" id="UP000008370"/>
    </source>
</evidence>
<evidence type="ECO:0000313" key="2">
    <source>
        <dbReference type="EMBL" id="EKM57342.1"/>
    </source>
</evidence>
<dbReference type="InParanoid" id="K5X3H9"/>